<comment type="cofactor">
    <cofactor evidence="1">
        <name>[4Fe-4S] cluster</name>
        <dbReference type="ChEBI" id="CHEBI:49883"/>
    </cofactor>
</comment>
<dbReference type="SFLD" id="SFLDF00299">
    <property type="entry name" value="anaerobic_ribonucleoside-triph"/>
    <property type="match status" value="1"/>
</dbReference>
<evidence type="ECO:0000256" key="9">
    <source>
        <dbReference type="ARBA" id="ARBA00023004"/>
    </source>
</evidence>
<evidence type="ECO:0000259" key="13">
    <source>
        <dbReference type="PROSITE" id="PS51918"/>
    </source>
</evidence>
<dbReference type="InterPro" id="IPR058240">
    <property type="entry name" value="rSAM_sf"/>
</dbReference>
<evidence type="ECO:0000256" key="2">
    <source>
        <dbReference type="ARBA" id="ARBA00003852"/>
    </source>
</evidence>
<feature type="domain" description="Radical SAM core" evidence="13">
    <location>
        <begin position="14"/>
        <end position="189"/>
    </location>
</feature>
<keyword evidence="9" id="KW-0408">Iron</keyword>
<evidence type="ECO:0000256" key="12">
    <source>
        <dbReference type="ARBA" id="ARBA00047365"/>
    </source>
</evidence>
<keyword evidence="7" id="KW-0479">Metal-binding</keyword>
<comment type="similarity">
    <text evidence="3">Belongs to the organic radical-activating enzymes family.</text>
</comment>
<gene>
    <name evidence="14" type="ORF">LCGC14_0716700</name>
</gene>
<dbReference type="GO" id="GO:0051539">
    <property type="term" value="F:4 iron, 4 sulfur cluster binding"/>
    <property type="evidence" value="ECO:0007669"/>
    <property type="project" value="UniProtKB-KW"/>
</dbReference>
<dbReference type="InterPro" id="IPR013785">
    <property type="entry name" value="Aldolase_TIM"/>
</dbReference>
<dbReference type="PANTHER" id="PTHR30352:SF2">
    <property type="entry name" value="ANAEROBIC RIBONUCLEOSIDE-TRIPHOSPHATE REDUCTASE-ACTIVATING PROTEIN"/>
    <property type="match status" value="1"/>
</dbReference>
<reference evidence="14" key="1">
    <citation type="journal article" date="2015" name="Nature">
        <title>Complex archaea that bridge the gap between prokaryotes and eukaryotes.</title>
        <authorList>
            <person name="Spang A."/>
            <person name="Saw J.H."/>
            <person name="Jorgensen S.L."/>
            <person name="Zaremba-Niedzwiedzka K."/>
            <person name="Martijn J."/>
            <person name="Lind A.E."/>
            <person name="van Eijk R."/>
            <person name="Schleper C."/>
            <person name="Guy L."/>
            <person name="Ettema T.J."/>
        </authorList>
    </citation>
    <scope>NUCLEOTIDE SEQUENCE</scope>
</reference>
<proteinExistence type="inferred from homology"/>
<sequence>MEIRIHDIFKESRANGPGLRFVIFMQGCYFNCTGCINPQTHDPNGGYSSTVDDLLQRILSIKNKLEGVTITGGEPFRQPNALLELTSKIKKLGLNIIISTGYNLEKLESDQNFNRIINYCDVLICGRFHRDKYFGMGLIGSTNKRIILFTNRYQFEDIYNTPILEIQISKNEVKSSGTGLYDFFNWNQF</sequence>
<keyword evidence="10" id="KW-0411">Iron-sulfur</keyword>
<protein>
    <recommendedName>
        <fullName evidence="4">Anaerobic ribonucleoside-triphosphate reductase-activating protein</fullName>
    </recommendedName>
    <alternativeName>
        <fullName evidence="11">Class III anaerobic ribonucleotide reductase small component</fullName>
    </alternativeName>
</protein>
<evidence type="ECO:0000256" key="4">
    <source>
        <dbReference type="ARBA" id="ARBA00014281"/>
    </source>
</evidence>
<evidence type="ECO:0000256" key="6">
    <source>
        <dbReference type="ARBA" id="ARBA00022691"/>
    </source>
</evidence>
<comment type="function">
    <text evidence="2">Activation of anaerobic ribonucleoside-triphosphate reductase under anaerobic conditions by generation of an organic free radical, using S-adenosylmethionine and reduced flavodoxin as cosubstrates to produce 5'-deoxy-adenosine.</text>
</comment>
<dbReference type="EMBL" id="LAZR01001605">
    <property type="protein sequence ID" value="KKN42093.1"/>
    <property type="molecule type" value="Genomic_DNA"/>
</dbReference>
<dbReference type="SUPFAM" id="SSF102114">
    <property type="entry name" value="Radical SAM enzymes"/>
    <property type="match status" value="1"/>
</dbReference>
<evidence type="ECO:0000313" key="14">
    <source>
        <dbReference type="EMBL" id="KKN42093.1"/>
    </source>
</evidence>
<dbReference type="GO" id="GO:0043365">
    <property type="term" value="F:[formate-C-acetyltransferase]-activating enzyme activity"/>
    <property type="evidence" value="ECO:0007669"/>
    <property type="project" value="InterPro"/>
</dbReference>
<dbReference type="InterPro" id="IPR012837">
    <property type="entry name" value="NrdG"/>
</dbReference>
<dbReference type="PIRSF" id="PIRSF000368">
    <property type="entry name" value="NrdG"/>
    <property type="match status" value="1"/>
</dbReference>
<dbReference type="GO" id="GO:0004748">
    <property type="term" value="F:ribonucleoside-diphosphate reductase activity, thioredoxin disulfide as acceptor"/>
    <property type="evidence" value="ECO:0007669"/>
    <property type="project" value="TreeGrafter"/>
</dbReference>
<evidence type="ECO:0000256" key="8">
    <source>
        <dbReference type="ARBA" id="ARBA00023002"/>
    </source>
</evidence>
<dbReference type="PROSITE" id="PS51918">
    <property type="entry name" value="RADICAL_SAM"/>
    <property type="match status" value="1"/>
</dbReference>
<accession>A0A0F9TL10</accession>
<dbReference type="InterPro" id="IPR007197">
    <property type="entry name" value="rSAM"/>
</dbReference>
<name>A0A0F9TL10_9ZZZZ</name>
<evidence type="ECO:0000256" key="11">
    <source>
        <dbReference type="ARBA" id="ARBA00033436"/>
    </source>
</evidence>
<dbReference type="SFLD" id="SFLDS00029">
    <property type="entry name" value="Radical_SAM"/>
    <property type="match status" value="1"/>
</dbReference>
<organism evidence="14">
    <name type="scientific">marine sediment metagenome</name>
    <dbReference type="NCBI Taxonomy" id="412755"/>
    <lineage>
        <taxon>unclassified sequences</taxon>
        <taxon>metagenomes</taxon>
        <taxon>ecological metagenomes</taxon>
    </lineage>
</organism>
<evidence type="ECO:0000256" key="7">
    <source>
        <dbReference type="ARBA" id="ARBA00022723"/>
    </source>
</evidence>
<evidence type="ECO:0000256" key="3">
    <source>
        <dbReference type="ARBA" id="ARBA00009777"/>
    </source>
</evidence>
<dbReference type="AlphaFoldDB" id="A0A0F9TL10"/>
<evidence type="ECO:0000256" key="10">
    <source>
        <dbReference type="ARBA" id="ARBA00023014"/>
    </source>
</evidence>
<evidence type="ECO:0000256" key="5">
    <source>
        <dbReference type="ARBA" id="ARBA00022485"/>
    </source>
</evidence>
<evidence type="ECO:0000256" key="1">
    <source>
        <dbReference type="ARBA" id="ARBA00001966"/>
    </source>
</evidence>
<dbReference type="PANTHER" id="PTHR30352">
    <property type="entry name" value="PYRUVATE FORMATE-LYASE-ACTIVATING ENZYME"/>
    <property type="match status" value="1"/>
</dbReference>
<dbReference type="InterPro" id="IPR001989">
    <property type="entry name" value="Radical_activat_CS"/>
</dbReference>
<dbReference type="Gene3D" id="3.20.20.70">
    <property type="entry name" value="Aldolase class I"/>
    <property type="match status" value="1"/>
</dbReference>
<keyword evidence="6" id="KW-0949">S-adenosyl-L-methionine</keyword>
<dbReference type="SFLD" id="SFLDG01066">
    <property type="entry name" value="organic_radical-activating_enz"/>
    <property type="match status" value="1"/>
</dbReference>
<comment type="catalytic activity">
    <reaction evidence="12">
        <text>glycyl-[protein] + reduced [flavodoxin] + S-adenosyl-L-methionine = glycin-2-yl radical-[protein] + semiquinone [flavodoxin] + 5'-deoxyadenosine + L-methionine + H(+)</text>
        <dbReference type="Rhea" id="RHEA:61976"/>
        <dbReference type="Rhea" id="RHEA-COMP:10622"/>
        <dbReference type="Rhea" id="RHEA-COMP:14480"/>
        <dbReference type="Rhea" id="RHEA-COMP:15993"/>
        <dbReference type="Rhea" id="RHEA-COMP:15994"/>
        <dbReference type="ChEBI" id="CHEBI:15378"/>
        <dbReference type="ChEBI" id="CHEBI:17319"/>
        <dbReference type="ChEBI" id="CHEBI:29947"/>
        <dbReference type="ChEBI" id="CHEBI:32722"/>
        <dbReference type="ChEBI" id="CHEBI:57618"/>
        <dbReference type="ChEBI" id="CHEBI:57844"/>
        <dbReference type="ChEBI" id="CHEBI:59789"/>
        <dbReference type="ChEBI" id="CHEBI:140311"/>
    </reaction>
</comment>
<dbReference type="PROSITE" id="PS01087">
    <property type="entry name" value="RADICAL_ACTIVATING"/>
    <property type="match status" value="1"/>
</dbReference>
<keyword evidence="8" id="KW-0560">Oxidoreductase</keyword>
<comment type="caution">
    <text evidence="14">The sequence shown here is derived from an EMBL/GenBank/DDBJ whole genome shotgun (WGS) entry which is preliminary data.</text>
</comment>
<dbReference type="CDD" id="cd01335">
    <property type="entry name" value="Radical_SAM"/>
    <property type="match status" value="1"/>
</dbReference>
<dbReference type="Pfam" id="PF13353">
    <property type="entry name" value="Fer4_12"/>
    <property type="match status" value="1"/>
</dbReference>
<dbReference type="InterPro" id="IPR034457">
    <property type="entry name" value="Organic_radical-activating"/>
</dbReference>
<dbReference type="GO" id="GO:0046872">
    <property type="term" value="F:metal ion binding"/>
    <property type="evidence" value="ECO:0007669"/>
    <property type="project" value="UniProtKB-KW"/>
</dbReference>
<keyword evidence="5" id="KW-0004">4Fe-4S</keyword>
<dbReference type="SFLD" id="SFLDG01063">
    <property type="entry name" value="activating_enzymes__group_1"/>
    <property type="match status" value="1"/>
</dbReference>